<dbReference type="Proteomes" id="UP000823851">
    <property type="component" value="Unassembled WGS sequence"/>
</dbReference>
<accession>A0A9D2R0I9</accession>
<gene>
    <name evidence="2" type="ORF">H9912_12070</name>
</gene>
<dbReference type="Pfam" id="PF13173">
    <property type="entry name" value="AAA_14"/>
    <property type="match status" value="1"/>
</dbReference>
<reference evidence="2" key="2">
    <citation type="submission" date="2021-04" db="EMBL/GenBank/DDBJ databases">
        <authorList>
            <person name="Gilroy R."/>
        </authorList>
    </citation>
    <scope>NUCLEOTIDE SEQUENCE</scope>
    <source>
        <strain evidence="2">ChiHjej8B7-25341</strain>
    </source>
</reference>
<comment type="caution">
    <text evidence="2">The sequence shown here is derived from an EMBL/GenBank/DDBJ whole genome shotgun (WGS) entry which is preliminary data.</text>
</comment>
<dbReference type="EMBL" id="DWUW01000345">
    <property type="protein sequence ID" value="HJD32657.1"/>
    <property type="molecule type" value="Genomic_DNA"/>
</dbReference>
<organism evidence="2 3">
    <name type="scientific">Candidatus Eisenbergiella stercorigallinarum</name>
    <dbReference type="NCBI Taxonomy" id="2838557"/>
    <lineage>
        <taxon>Bacteria</taxon>
        <taxon>Bacillati</taxon>
        <taxon>Bacillota</taxon>
        <taxon>Clostridia</taxon>
        <taxon>Lachnospirales</taxon>
        <taxon>Lachnospiraceae</taxon>
        <taxon>Eisenbergiella</taxon>
    </lineage>
</organism>
<name>A0A9D2R0I9_9FIRM</name>
<evidence type="ECO:0000313" key="3">
    <source>
        <dbReference type="Proteomes" id="UP000823851"/>
    </source>
</evidence>
<sequence>MMLSALLGREAVFESGSTVLILDEIQECPEARTALKFFRTDGRYDVIGTGSLPAEEMSGKGNACSGGSAQPHETAASAIRGCRRHAGRRADLCGHKADGRSAADPEGYCPLLQSEHYGTASGWKCQRGCIQGVYERLRPFCQHAGGRHTV</sequence>
<evidence type="ECO:0000313" key="2">
    <source>
        <dbReference type="EMBL" id="HJD32657.1"/>
    </source>
</evidence>
<dbReference type="InterPro" id="IPR041682">
    <property type="entry name" value="AAA_14"/>
</dbReference>
<evidence type="ECO:0000259" key="1">
    <source>
        <dbReference type="Pfam" id="PF13173"/>
    </source>
</evidence>
<proteinExistence type="predicted"/>
<dbReference type="AlphaFoldDB" id="A0A9D2R0I9"/>
<reference evidence="2" key="1">
    <citation type="journal article" date="2021" name="PeerJ">
        <title>Extensive microbial diversity within the chicken gut microbiome revealed by metagenomics and culture.</title>
        <authorList>
            <person name="Gilroy R."/>
            <person name="Ravi A."/>
            <person name="Getino M."/>
            <person name="Pursley I."/>
            <person name="Horton D.L."/>
            <person name="Alikhan N.F."/>
            <person name="Baker D."/>
            <person name="Gharbi K."/>
            <person name="Hall N."/>
            <person name="Watson M."/>
            <person name="Adriaenssens E.M."/>
            <person name="Foster-Nyarko E."/>
            <person name="Jarju S."/>
            <person name="Secka A."/>
            <person name="Antonio M."/>
            <person name="Oren A."/>
            <person name="Chaudhuri R.R."/>
            <person name="La Ragione R."/>
            <person name="Hildebrand F."/>
            <person name="Pallen M.J."/>
        </authorList>
    </citation>
    <scope>NUCLEOTIDE SEQUENCE</scope>
    <source>
        <strain evidence="2">ChiHjej8B7-25341</strain>
    </source>
</reference>
<feature type="domain" description="AAA" evidence="1">
    <location>
        <begin position="14"/>
        <end position="58"/>
    </location>
</feature>
<protein>
    <submittedName>
        <fullName evidence="2">AAA family ATPase</fullName>
    </submittedName>
</protein>